<name>D4P7L5_9CAUD</name>
<dbReference type="Gene3D" id="3.40.1350.10">
    <property type="match status" value="1"/>
</dbReference>
<reference evidence="1 2" key="1">
    <citation type="journal article" date="2011" name="Appl. Environ. Microbiol.">
        <title>Genomic and functional analyses of Rhodococcus equi phages ReqiPepy6, ReqiPoco6, ReqiPine5, and ReqiDocB7.</title>
        <authorList>
            <person name="Summer E.J."/>
            <person name="Liu M."/>
            <person name="Gill J.J."/>
            <person name="Grant M."/>
            <person name="Chan-Cortes T.N."/>
            <person name="Ferguson L."/>
            <person name="Janes C."/>
            <person name="Lange K."/>
            <person name="Bertoli M."/>
            <person name="Moore C."/>
            <person name="Orchard R.C."/>
            <person name="Cohen N."/>
            <person name="Young R."/>
        </authorList>
    </citation>
    <scope>NUCLEOTIDE SEQUENCE [LARGE SCALE GENOMIC DNA]</scope>
</reference>
<dbReference type="InterPro" id="IPR011856">
    <property type="entry name" value="tRNA_endonuc-like_dom_sf"/>
</dbReference>
<evidence type="ECO:0000313" key="2">
    <source>
        <dbReference type="Proteomes" id="UP000002347"/>
    </source>
</evidence>
<organism evidence="1 2">
    <name type="scientific">Rhodococcus phage ReqiPepy6</name>
    <dbReference type="NCBI Taxonomy" id="691965"/>
    <lineage>
        <taxon>Viruses</taxon>
        <taxon>Duplodnaviria</taxon>
        <taxon>Heunggongvirae</taxon>
        <taxon>Uroviricota</taxon>
        <taxon>Caudoviricetes</taxon>
        <taxon>Pepyhexavirus</taxon>
        <taxon>Pepyhexavirus pepy6</taxon>
    </lineage>
</organism>
<dbReference type="EMBL" id="GU580941">
    <property type="protein sequence ID" value="ADD80995.1"/>
    <property type="molecule type" value="Genomic_DNA"/>
</dbReference>
<dbReference type="KEGG" id="vg:18565681"/>
<dbReference type="GeneID" id="18565681"/>
<keyword evidence="2" id="KW-1185">Reference proteome</keyword>
<protein>
    <submittedName>
        <fullName evidence="1">Gp104</fullName>
    </submittedName>
</protein>
<dbReference type="Proteomes" id="UP000002347">
    <property type="component" value="Segment"/>
</dbReference>
<gene>
    <name evidence="1" type="ORF">Pepy6gene104</name>
</gene>
<proteinExistence type="predicted"/>
<dbReference type="RefSeq" id="YP_009017718.1">
    <property type="nucleotide sequence ID" value="NC_023735.1"/>
</dbReference>
<accession>D4P7L5</accession>
<dbReference type="GO" id="GO:0003676">
    <property type="term" value="F:nucleic acid binding"/>
    <property type="evidence" value="ECO:0007669"/>
    <property type="project" value="InterPro"/>
</dbReference>
<sequence length="109" mass="12629">MARESVYQARLIKKLHQLYPGCIVLKNDSSYMQGIPDLTILYQKNWAALEVKAKEPNSSTIFQPNQEWFIETMNDMSFAACIYPENEKEVLRGLQQALAPRRQARVPVR</sequence>
<evidence type="ECO:0000313" key="1">
    <source>
        <dbReference type="EMBL" id="ADD80995.1"/>
    </source>
</evidence>
<dbReference type="OrthoDB" id="16912at10239"/>